<name>A0A371PKA5_9BACL</name>
<comment type="caution">
    <text evidence="6">Lacks conserved residue(s) required for the propagation of feature annotation.</text>
</comment>
<evidence type="ECO:0000256" key="4">
    <source>
        <dbReference type="ARBA" id="ARBA00022840"/>
    </source>
</evidence>
<dbReference type="SUPFAM" id="SSF49785">
    <property type="entry name" value="Galactose-binding domain-like"/>
    <property type="match status" value="1"/>
</dbReference>
<dbReference type="SMART" id="SM00448">
    <property type="entry name" value="REC"/>
    <property type="match status" value="1"/>
</dbReference>
<keyword evidence="1" id="KW-0808">Transferase</keyword>
<reference evidence="11 12" key="1">
    <citation type="submission" date="2018-08" db="EMBL/GenBank/DDBJ databases">
        <title>Paenibacillus sp. M4BSY-1, whole genome shotgun sequence.</title>
        <authorList>
            <person name="Tuo L."/>
        </authorList>
    </citation>
    <scope>NUCLEOTIDE SEQUENCE [LARGE SCALE GENOMIC DNA]</scope>
    <source>
        <strain evidence="11 12">M4BSY-1</strain>
    </source>
</reference>
<dbReference type="InterPro" id="IPR008979">
    <property type="entry name" value="Galactose-bd-like_sf"/>
</dbReference>
<evidence type="ECO:0000256" key="7">
    <source>
        <dbReference type="SAM" id="MobiDB-lite"/>
    </source>
</evidence>
<evidence type="ECO:0000313" key="11">
    <source>
        <dbReference type="EMBL" id="REK76632.1"/>
    </source>
</evidence>
<evidence type="ECO:0000256" key="2">
    <source>
        <dbReference type="ARBA" id="ARBA00022741"/>
    </source>
</evidence>
<organism evidence="11 12">
    <name type="scientific">Paenibacillus paeoniae</name>
    <dbReference type="NCBI Taxonomy" id="2292705"/>
    <lineage>
        <taxon>Bacteria</taxon>
        <taxon>Bacillati</taxon>
        <taxon>Bacillota</taxon>
        <taxon>Bacilli</taxon>
        <taxon>Bacillales</taxon>
        <taxon>Paenibacillaceae</taxon>
        <taxon>Paenibacillus</taxon>
    </lineage>
</organism>
<dbReference type="InterPro" id="IPR005467">
    <property type="entry name" value="His_kinase_dom"/>
</dbReference>
<keyword evidence="8" id="KW-0812">Transmembrane</keyword>
<dbReference type="Pfam" id="PF02518">
    <property type="entry name" value="HATPase_c"/>
    <property type="match status" value="1"/>
</dbReference>
<feature type="transmembrane region" description="Helical" evidence="8">
    <location>
        <begin position="277"/>
        <end position="299"/>
    </location>
</feature>
<dbReference type="GO" id="GO:0000155">
    <property type="term" value="F:phosphorelay sensor kinase activity"/>
    <property type="evidence" value="ECO:0007669"/>
    <property type="project" value="InterPro"/>
</dbReference>
<evidence type="ECO:0000256" key="3">
    <source>
        <dbReference type="ARBA" id="ARBA00022777"/>
    </source>
</evidence>
<dbReference type="SUPFAM" id="SSF55874">
    <property type="entry name" value="ATPase domain of HSP90 chaperone/DNA topoisomerase II/histidine kinase"/>
    <property type="match status" value="1"/>
</dbReference>
<dbReference type="EMBL" id="QUBQ01000001">
    <property type="protein sequence ID" value="REK76632.1"/>
    <property type="molecule type" value="Genomic_DNA"/>
</dbReference>
<dbReference type="InterPro" id="IPR010559">
    <property type="entry name" value="Sig_transdc_His_kin_internal"/>
</dbReference>
<dbReference type="RefSeq" id="WP_116043672.1">
    <property type="nucleotide sequence ID" value="NZ_QUBQ01000001.1"/>
</dbReference>
<feature type="transmembrane region" description="Helical" evidence="8">
    <location>
        <begin position="399"/>
        <end position="420"/>
    </location>
</feature>
<sequence length="800" mass="89841">MVVQQKRSIACSTYCLVILFAVVLLVAASAMKGRLKESSPVPVEGVLQLGDWNLQEDGRVSLSGEWTFYWNRLLTSDDFLTDESKPGAGSIVRVPQAWSQSKLDGLKPGRKGYATYRLQIQLQTASDVLALKIPVLPTAYEVMANGKTIAEAGNVSVREENAVAAYHPQTVFFKPQSTMLDLIVHISNYTERDGGMVEGFELGSSDNMRMLREQELAGTMFFLGSAIMISLYYFYTWIVYGFVPAALYYSLLCMLAAVRMLVIDHMFILQLVPGLSVGWLTFLDSLSLYGGIAIAILFIHQLFPNEFNRSIMKALTWVGMLFNLTLVAGALHLNPAIRMAFYVYIGAAGSYMLFMLMHAIRSGREGAMARLTGLLICVMALTHDYLLNYQMNILFNKPIMYYVIFLLIFMEMIDFSKRFLKPRLPRRIRSPDEPSSARETVTEETAAKPNKEAMELAATKSEQGSSSALHILAVDEDSCWLRLIHDTLTDERYKVASVMNGAEALAHIDHSRRLDIVLLNGSVSGMSGIELVRRIRSRYSHVELPIVMMSFKEGMMDIREGFQAGVNDFLLKPFHAQELQARIDMYLEMKQLAESAATSEIAMLQAEIKPHFLYNTLNTALSLTLEEPQKAHDLLLKLSYYLRNSIQMKHTSKFIGLSEEIELVKSYLFIEKARFGHRLHIEYDIDDSLDITVPPLIIQPIMENAVKHGVTQKMEGGKVKLTARADNGYLIIIVEDNGAGMAIERVETLLHSDNKSGGMALINIHQRLLLIYGQGLSIWSELGQGTKVEIRIPEPGMDWT</sequence>
<dbReference type="PANTHER" id="PTHR34220:SF7">
    <property type="entry name" value="SENSOR HISTIDINE KINASE YPDA"/>
    <property type="match status" value="1"/>
</dbReference>
<accession>A0A371PKA5</accession>
<protein>
    <submittedName>
        <fullName evidence="11">Response regulator</fullName>
    </submittedName>
</protein>
<keyword evidence="5" id="KW-0902">Two-component regulatory system</keyword>
<dbReference type="InterPro" id="IPR011623">
    <property type="entry name" value="7TMR_DISM_rcpt_extracell_dom1"/>
</dbReference>
<keyword evidence="8" id="KW-1133">Transmembrane helix</keyword>
<dbReference type="PROSITE" id="PS50110">
    <property type="entry name" value="RESPONSE_REGULATORY"/>
    <property type="match status" value="1"/>
</dbReference>
<dbReference type="SMART" id="SM00387">
    <property type="entry name" value="HATPase_c"/>
    <property type="match status" value="1"/>
</dbReference>
<dbReference type="AlphaFoldDB" id="A0A371PKA5"/>
<keyword evidence="4" id="KW-0067">ATP-binding</keyword>
<comment type="caution">
    <text evidence="11">The sequence shown here is derived from an EMBL/GenBank/DDBJ whole genome shotgun (WGS) entry which is preliminary data.</text>
</comment>
<evidence type="ECO:0000256" key="8">
    <source>
        <dbReference type="SAM" id="Phobius"/>
    </source>
</evidence>
<dbReference type="GO" id="GO:0005524">
    <property type="term" value="F:ATP binding"/>
    <property type="evidence" value="ECO:0007669"/>
    <property type="project" value="UniProtKB-KW"/>
</dbReference>
<keyword evidence="12" id="KW-1185">Reference proteome</keyword>
<dbReference type="Pfam" id="PF00072">
    <property type="entry name" value="Response_reg"/>
    <property type="match status" value="1"/>
</dbReference>
<dbReference type="Proteomes" id="UP000261905">
    <property type="component" value="Unassembled WGS sequence"/>
</dbReference>
<keyword evidence="3" id="KW-0418">Kinase</keyword>
<keyword evidence="2" id="KW-0547">Nucleotide-binding</keyword>
<dbReference type="Pfam" id="PF07695">
    <property type="entry name" value="7TMR-DISM_7TM"/>
    <property type="match status" value="1"/>
</dbReference>
<gene>
    <name evidence="11" type="ORF">DX130_06230</name>
</gene>
<dbReference type="Gene3D" id="3.40.50.2300">
    <property type="match status" value="1"/>
</dbReference>
<dbReference type="Gene3D" id="3.30.565.10">
    <property type="entry name" value="Histidine kinase-like ATPase, C-terminal domain"/>
    <property type="match status" value="1"/>
</dbReference>
<dbReference type="CDD" id="cd00156">
    <property type="entry name" value="REC"/>
    <property type="match status" value="1"/>
</dbReference>
<feature type="domain" description="Histidine kinase" evidence="9">
    <location>
        <begin position="697"/>
        <end position="796"/>
    </location>
</feature>
<dbReference type="InterPro" id="IPR036890">
    <property type="entry name" value="HATPase_C_sf"/>
</dbReference>
<evidence type="ECO:0000256" key="6">
    <source>
        <dbReference type="PROSITE-ProRule" id="PRU00169"/>
    </source>
</evidence>
<feature type="transmembrane region" description="Helical" evidence="8">
    <location>
        <begin position="339"/>
        <end position="360"/>
    </location>
</feature>
<keyword evidence="8" id="KW-0472">Membrane</keyword>
<proteinExistence type="predicted"/>
<evidence type="ECO:0000256" key="5">
    <source>
        <dbReference type="ARBA" id="ARBA00023012"/>
    </source>
</evidence>
<dbReference type="InterPro" id="IPR011006">
    <property type="entry name" value="CheY-like_superfamily"/>
</dbReference>
<dbReference type="PANTHER" id="PTHR34220">
    <property type="entry name" value="SENSOR HISTIDINE KINASE YPDA"/>
    <property type="match status" value="1"/>
</dbReference>
<evidence type="ECO:0000259" key="10">
    <source>
        <dbReference type="PROSITE" id="PS50110"/>
    </source>
</evidence>
<dbReference type="PROSITE" id="PS50109">
    <property type="entry name" value="HIS_KIN"/>
    <property type="match status" value="1"/>
</dbReference>
<evidence type="ECO:0000313" key="12">
    <source>
        <dbReference type="Proteomes" id="UP000261905"/>
    </source>
</evidence>
<dbReference type="OrthoDB" id="9776552at2"/>
<evidence type="ECO:0000256" key="1">
    <source>
        <dbReference type="ARBA" id="ARBA00022679"/>
    </source>
</evidence>
<dbReference type="InterPro" id="IPR001789">
    <property type="entry name" value="Sig_transdc_resp-reg_receiver"/>
</dbReference>
<evidence type="ECO:0000259" key="9">
    <source>
        <dbReference type="PROSITE" id="PS50109"/>
    </source>
</evidence>
<feature type="region of interest" description="Disordered" evidence="7">
    <location>
        <begin position="429"/>
        <end position="451"/>
    </location>
</feature>
<feature type="transmembrane region" description="Helical" evidence="8">
    <location>
        <begin position="247"/>
        <end position="271"/>
    </location>
</feature>
<dbReference type="InterPro" id="IPR003594">
    <property type="entry name" value="HATPase_dom"/>
</dbReference>
<dbReference type="Pfam" id="PF06580">
    <property type="entry name" value="His_kinase"/>
    <property type="match status" value="1"/>
</dbReference>
<dbReference type="GO" id="GO:0016020">
    <property type="term" value="C:membrane"/>
    <property type="evidence" value="ECO:0007669"/>
    <property type="project" value="InterPro"/>
</dbReference>
<feature type="transmembrane region" description="Helical" evidence="8">
    <location>
        <begin position="216"/>
        <end position="235"/>
    </location>
</feature>
<feature type="transmembrane region" description="Helical" evidence="8">
    <location>
        <begin position="311"/>
        <end position="333"/>
    </location>
</feature>
<dbReference type="SUPFAM" id="SSF52172">
    <property type="entry name" value="CheY-like"/>
    <property type="match status" value="1"/>
</dbReference>
<feature type="domain" description="Response regulatory" evidence="10">
    <location>
        <begin position="470"/>
        <end position="587"/>
    </location>
</feature>
<dbReference type="InterPro" id="IPR050640">
    <property type="entry name" value="Bact_2-comp_sensor_kinase"/>
</dbReference>